<protein>
    <submittedName>
        <fullName evidence="2">Uncharacterized protein</fullName>
    </submittedName>
</protein>
<reference evidence="2" key="1">
    <citation type="submission" date="2023-07" db="EMBL/GenBank/DDBJ databases">
        <authorList>
            <consortium name="AG Swart"/>
            <person name="Singh M."/>
            <person name="Singh A."/>
            <person name="Seah K."/>
            <person name="Emmerich C."/>
        </authorList>
    </citation>
    <scope>NUCLEOTIDE SEQUENCE</scope>
    <source>
        <strain evidence="2">DP1</strain>
    </source>
</reference>
<evidence type="ECO:0000313" key="2">
    <source>
        <dbReference type="EMBL" id="CAI2361254.1"/>
    </source>
</evidence>
<feature type="compositionally biased region" description="Basic and acidic residues" evidence="1">
    <location>
        <begin position="214"/>
        <end position="226"/>
    </location>
</feature>
<name>A0AAD1U6S3_EUPCR</name>
<dbReference type="Proteomes" id="UP001295684">
    <property type="component" value="Unassembled WGS sequence"/>
</dbReference>
<sequence length="516" mass="59724">MSSKRTEFLKKFKNKITLIKKDGLPGVIQNSNQPIQKSINFSSSRISSLIQKKLGNKNGYNDMKHRLSQENPSRNIKIQKFENSVETKDTSTNLTIKSKMMMSKNSGYSIKHQKSERKMFPQKIAMNSKPPPLLKDDLNISVYENNQSNDIKFYDGNVQRETPSFNDVRAYLKKIPKEQRNNDRNKSIKIHNSSSTGITPIKAKDRSILPYAEQGEKRRRPEHERQSSLLTLPKLDESEDFANYKKIRSRMLMSEQKKSRKDNLYLRFRSSEETSLKSGSKSRKSKLIKKNIKSGGRNLRKSNIDIKNKSTLSVEQFNLNIKNVSKTKRGKSNNTETSKNHIYEKKFGYSRRNVSPYVPSDLRNSNEKSMKPQIEICSLDEPMRLKGRNRETSDNLTESLPSIKDPKRSLILPYSLRSVSKRYIKFGQNPTRCDGIIHKGSENLLCGSAKKQIQSTENVNRTKSHSKPHPKNFLIIKDDFEDIDRLLLGDKRSKDQINYYEKMTESYKMNSSTNLM</sequence>
<proteinExistence type="predicted"/>
<organism evidence="2 3">
    <name type="scientific">Euplotes crassus</name>
    <dbReference type="NCBI Taxonomy" id="5936"/>
    <lineage>
        <taxon>Eukaryota</taxon>
        <taxon>Sar</taxon>
        <taxon>Alveolata</taxon>
        <taxon>Ciliophora</taxon>
        <taxon>Intramacronucleata</taxon>
        <taxon>Spirotrichea</taxon>
        <taxon>Hypotrichia</taxon>
        <taxon>Euplotida</taxon>
        <taxon>Euplotidae</taxon>
        <taxon>Moneuplotes</taxon>
    </lineage>
</organism>
<comment type="caution">
    <text evidence="2">The sequence shown here is derived from an EMBL/GenBank/DDBJ whole genome shotgun (WGS) entry which is preliminary data.</text>
</comment>
<dbReference type="EMBL" id="CAMPGE010002450">
    <property type="protein sequence ID" value="CAI2361254.1"/>
    <property type="molecule type" value="Genomic_DNA"/>
</dbReference>
<evidence type="ECO:0000313" key="3">
    <source>
        <dbReference type="Proteomes" id="UP001295684"/>
    </source>
</evidence>
<dbReference type="AlphaFoldDB" id="A0AAD1U6S3"/>
<feature type="region of interest" description="Disordered" evidence="1">
    <location>
        <begin position="176"/>
        <end position="207"/>
    </location>
</feature>
<accession>A0AAD1U6S3</accession>
<gene>
    <name evidence="2" type="ORF">ECRASSUSDP1_LOCUS2564</name>
</gene>
<feature type="region of interest" description="Disordered" evidence="1">
    <location>
        <begin position="212"/>
        <end position="231"/>
    </location>
</feature>
<evidence type="ECO:0000256" key="1">
    <source>
        <dbReference type="SAM" id="MobiDB-lite"/>
    </source>
</evidence>
<keyword evidence="3" id="KW-1185">Reference proteome</keyword>
<feature type="compositionally biased region" description="Basic and acidic residues" evidence="1">
    <location>
        <begin position="176"/>
        <end position="186"/>
    </location>
</feature>